<feature type="domain" description="Peptidase S9 prolyl oligopeptidase catalytic" evidence="1">
    <location>
        <begin position="422"/>
        <end position="628"/>
    </location>
</feature>
<dbReference type="InterPro" id="IPR050585">
    <property type="entry name" value="Xaa-Pro_dipeptidyl-ppase/CocE"/>
</dbReference>
<proteinExistence type="predicted"/>
<dbReference type="SUPFAM" id="SSF82171">
    <property type="entry name" value="DPP6 N-terminal domain-like"/>
    <property type="match status" value="1"/>
</dbReference>
<dbReference type="PANTHER" id="PTHR43056:SF5">
    <property type="entry name" value="PEPTIDASE S9 PROLYL OLIGOPEPTIDASE CATALYTIC DOMAIN-CONTAINING PROTEIN"/>
    <property type="match status" value="1"/>
</dbReference>
<dbReference type="GO" id="GO:0006508">
    <property type="term" value="P:proteolysis"/>
    <property type="evidence" value="ECO:0007669"/>
    <property type="project" value="InterPro"/>
</dbReference>
<evidence type="ECO:0000313" key="3">
    <source>
        <dbReference type="Proteomes" id="UP000229740"/>
    </source>
</evidence>
<gene>
    <name evidence="2" type="ORF">CSB45_06960</name>
</gene>
<protein>
    <submittedName>
        <fullName evidence="2">Peptidase</fullName>
    </submittedName>
</protein>
<dbReference type="SUPFAM" id="SSF53474">
    <property type="entry name" value="alpha/beta-Hydrolases"/>
    <property type="match status" value="1"/>
</dbReference>
<dbReference type="Proteomes" id="UP000229740">
    <property type="component" value="Unassembled WGS sequence"/>
</dbReference>
<dbReference type="Pfam" id="PF07676">
    <property type="entry name" value="PD40"/>
    <property type="match status" value="1"/>
</dbReference>
<dbReference type="Gene3D" id="3.40.50.1820">
    <property type="entry name" value="alpha/beta hydrolase"/>
    <property type="match status" value="1"/>
</dbReference>
<organism evidence="2 3">
    <name type="scientific">candidate division KSB3 bacterium</name>
    <dbReference type="NCBI Taxonomy" id="2044937"/>
    <lineage>
        <taxon>Bacteria</taxon>
        <taxon>candidate division KSB3</taxon>
    </lineage>
</organism>
<dbReference type="Gene3D" id="2.120.10.30">
    <property type="entry name" value="TolB, C-terminal domain"/>
    <property type="match status" value="1"/>
</dbReference>
<name>A0A2G6E6N8_9BACT</name>
<dbReference type="AlphaFoldDB" id="A0A2G6E6N8"/>
<dbReference type="InterPro" id="IPR011659">
    <property type="entry name" value="WD40"/>
</dbReference>
<dbReference type="InterPro" id="IPR029058">
    <property type="entry name" value="AB_hydrolase_fold"/>
</dbReference>
<dbReference type="PANTHER" id="PTHR43056">
    <property type="entry name" value="PEPTIDASE S9 PROLYL OLIGOPEPTIDASE"/>
    <property type="match status" value="1"/>
</dbReference>
<evidence type="ECO:0000313" key="2">
    <source>
        <dbReference type="EMBL" id="PID57562.1"/>
    </source>
</evidence>
<dbReference type="GO" id="GO:0008236">
    <property type="term" value="F:serine-type peptidase activity"/>
    <property type="evidence" value="ECO:0007669"/>
    <property type="project" value="InterPro"/>
</dbReference>
<dbReference type="InterPro" id="IPR001375">
    <property type="entry name" value="Peptidase_S9_cat"/>
</dbReference>
<accession>A0A2G6E6N8</accession>
<reference evidence="2 3" key="1">
    <citation type="submission" date="2017-10" db="EMBL/GenBank/DDBJ databases">
        <title>Novel microbial diversity and functional potential in the marine mammal oral microbiome.</title>
        <authorList>
            <person name="Dudek N.K."/>
            <person name="Sun C.L."/>
            <person name="Burstein D."/>
            <person name="Kantor R.S."/>
            <person name="Aliaga Goltsman D.S."/>
            <person name="Bik E.M."/>
            <person name="Thomas B.C."/>
            <person name="Banfield J.F."/>
            <person name="Relman D.A."/>
        </authorList>
    </citation>
    <scope>NUCLEOTIDE SEQUENCE [LARGE SCALE GENOMIC DNA]</scope>
    <source>
        <strain evidence="2">DOLZORAL124_49_17</strain>
    </source>
</reference>
<dbReference type="EMBL" id="PDPS01000026">
    <property type="protein sequence ID" value="PID57562.1"/>
    <property type="molecule type" value="Genomic_DNA"/>
</dbReference>
<comment type="caution">
    <text evidence="2">The sequence shown here is derived from an EMBL/GenBank/DDBJ whole genome shotgun (WGS) entry which is preliminary data.</text>
</comment>
<dbReference type="InterPro" id="IPR011042">
    <property type="entry name" value="6-blade_b-propeller_TolB-like"/>
</dbReference>
<dbReference type="Pfam" id="PF00326">
    <property type="entry name" value="Peptidase_S9"/>
    <property type="match status" value="1"/>
</dbReference>
<sequence length="643" mass="72610">MKKNIAPYGSWKSPITSEAIAAESIRLAQPSLNGDDVYWLEMRPAEGGRNVLVRRRPDGQTQDVTPPPYSVRTRVHEYGGGAYLIRNGDIYFSNFSDQRIYHHTYDSVPQAITPENSTCRYADYNLDHTRRRLIAVREEHHKNDREATNTIVCLDLDATSSGTILTEGADFYSDPRISPDGRQLLWLCWNHPNMPWDGTELWLADILEDGLLGQPRKLAGGPEESILQPQWSPDGVIYFISDRTGWWNLYRWENQNAEILLDIDAEFASPHWVFGASTYDFISETELLCSYNAQGNWHVLRFDVVKRRFKPLDLPWCSIESLQTTQQQAVLCAGSAVEPLSIITVSLDDSGTDVLRRSTSIAVDKTYLSQPEALEFPTENGQNAFAFYYPPCNRDYQAPEDERPPLLVMSHGGPTSSTSTTLKWSLQYWTSRGFAVLDVNYGGSTGYGRAYRERLKGQWGIVDIQDCINGARFLVKAGHVDGRRLAIRGGSAGGYTTLGALAFHNVFQAGASYYGVSDIEALAKETHKFESRYFDSLIGPYPEQQARYQQRSPIHYTGQFSCPVIFFQGLEDKVVPPNQAENMFRALKEKGIPTAYVAYAGEQHGFRQAENIKHALDTELYFYSRIFGFEPAELLEGITIENL</sequence>
<evidence type="ECO:0000259" key="1">
    <source>
        <dbReference type="Pfam" id="PF00326"/>
    </source>
</evidence>